<name>A0ABQ9NPF7_9PEZI</name>
<protein>
    <submittedName>
        <fullName evidence="6">Gluconate transport-inducing protein required for gluconate-H+ symport</fullName>
    </submittedName>
</protein>
<evidence type="ECO:0000256" key="2">
    <source>
        <dbReference type="ARBA" id="ARBA00022679"/>
    </source>
</evidence>
<dbReference type="Pfam" id="PF09729">
    <property type="entry name" value="Gti1_Pac2"/>
    <property type="match status" value="1"/>
</dbReference>
<reference evidence="6" key="1">
    <citation type="submission" date="2022-10" db="EMBL/GenBank/DDBJ databases">
        <title>Culturing micro-colonial fungi from biological soil crusts in the Mojave desert and describing Neophaeococcomyces mojavensis, and introducing the new genera and species Taxawa tesnikishii.</title>
        <authorList>
            <person name="Kurbessoian T."/>
            <person name="Stajich J.E."/>
        </authorList>
    </citation>
    <scope>NUCLEOTIDE SEQUENCE</scope>
    <source>
        <strain evidence="6">TK_1</strain>
    </source>
</reference>
<dbReference type="InterPro" id="IPR018608">
    <property type="entry name" value="Gti1/Pac2"/>
</dbReference>
<gene>
    <name evidence="6" type="primary">TOS9_1</name>
    <name evidence="6" type="ORF">H2201_006406</name>
</gene>
<dbReference type="Pfam" id="PF01066">
    <property type="entry name" value="CDP-OH_P_transf"/>
    <property type="match status" value="1"/>
</dbReference>
<keyword evidence="5" id="KW-0812">Transmembrane</keyword>
<sequence>MGTIGVHMPYHGRASTLFTHRVDEKFPRNDVRRQLQPPQKPQKPQSRSNVFSQPVSNSAYFNSAYFDSIHFDPTHFDSAHFDSAYLNSAYSNLPLHNSLIPQSTQLNTTATMNTSVANVEPAMMPTEIGCVLRTTYDGMVQLEATLQGRRFHAPRRLRESERNQAIQSGAVFIYEEGASGIKRWTDGKSWSPSRLMGNYLIYREVNQQLDGGDKRRPTKRRRSDAGPPQDYTDDEKKFYVGSLTDTYDFKQGGLMKKTISIKYRGSVHHIVSYYTLEDVRLQRLRRPGQIEDLRDIRPRNELLQGTAWKIRPDIEDDVPVSQPAVTTVRQYVPSPIIQQHVPPPIAHQYVLPPTAATFAPNVGLAADMYLPQHMSEPPPKKPLRETTRELRERVKTKLSTLTPHENIYTIPNVLTFSRLLAAPVVGYLVLHDQHAWAVGLFAYAGITDLIDGWIARKWNLQTVVGSVVDPMADKMLMTILVGCLAIKGAMPLWLATLILGRDISLAIAAIYYRYASLPSPKTFTRYWDFSLPSAEVHPTTVSKFNTFLQIGLIGATTTLPLVTSGALDSFLVNLSPSDIESAVRGLGYVVASTTLWSGASYAWNRKAVKILGSDEALKEKQGRRGRAVVGVSFAAVVGLAAWLAANEKNDGMQSHESGAKE</sequence>
<proteinExistence type="inferred from homology"/>
<comment type="similarity">
    <text evidence="1">Belongs to the MIT1/WOR1 family.</text>
</comment>
<dbReference type="PROSITE" id="PS00379">
    <property type="entry name" value="CDP_ALCOHOL_P_TRANSF"/>
    <property type="match status" value="1"/>
</dbReference>
<dbReference type="Gene3D" id="1.20.120.1760">
    <property type="match status" value="1"/>
</dbReference>
<dbReference type="EMBL" id="JAPDRL010000055">
    <property type="protein sequence ID" value="KAJ9661735.1"/>
    <property type="molecule type" value="Genomic_DNA"/>
</dbReference>
<evidence type="ECO:0000313" key="6">
    <source>
        <dbReference type="EMBL" id="KAJ9661735.1"/>
    </source>
</evidence>
<keyword evidence="2 3" id="KW-0808">Transferase</keyword>
<feature type="compositionally biased region" description="Basic and acidic residues" evidence="4">
    <location>
        <begin position="21"/>
        <end position="33"/>
    </location>
</feature>
<feature type="transmembrane region" description="Helical" evidence="5">
    <location>
        <begin position="437"/>
        <end position="455"/>
    </location>
</feature>
<evidence type="ECO:0000256" key="5">
    <source>
        <dbReference type="SAM" id="Phobius"/>
    </source>
</evidence>
<dbReference type="PANTHER" id="PTHR28027:SF2">
    <property type="entry name" value="TRANSCRIPTIONAL REGULATOR MIT1"/>
    <property type="match status" value="1"/>
</dbReference>
<feature type="transmembrane region" description="Helical" evidence="5">
    <location>
        <begin position="627"/>
        <end position="645"/>
    </location>
</feature>
<feature type="transmembrane region" description="Helical" evidence="5">
    <location>
        <begin position="407"/>
        <end position="430"/>
    </location>
</feature>
<keyword evidence="5" id="KW-1133">Transmembrane helix</keyword>
<comment type="caution">
    <text evidence="6">The sequence shown here is derived from an EMBL/GenBank/DDBJ whole genome shotgun (WGS) entry which is preliminary data.</text>
</comment>
<dbReference type="Proteomes" id="UP001172684">
    <property type="component" value="Unassembled WGS sequence"/>
</dbReference>
<dbReference type="InterPro" id="IPR048254">
    <property type="entry name" value="CDP_ALCOHOL_P_TRANSF_CS"/>
</dbReference>
<keyword evidence="7" id="KW-1185">Reference proteome</keyword>
<comment type="similarity">
    <text evidence="3">Belongs to the CDP-alcohol phosphatidyltransferase class-I family.</text>
</comment>
<evidence type="ECO:0000256" key="1">
    <source>
        <dbReference type="ARBA" id="ARBA00008359"/>
    </source>
</evidence>
<feature type="region of interest" description="Disordered" evidence="4">
    <location>
        <begin position="21"/>
        <end position="52"/>
    </location>
</feature>
<dbReference type="PANTHER" id="PTHR28027">
    <property type="entry name" value="TRANSCRIPTIONAL REGULATOR MIT1"/>
    <property type="match status" value="1"/>
</dbReference>
<evidence type="ECO:0000256" key="3">
    <source>
        <dbReference type="RuleBase" id="RU003750"/>
    </source>
</evidence>
<evidence type="ECO:0000313" key="7">
    <source>
        <dbReference type="Proteomes" id="UP001172684"/>
    </source>
</evidence>
<accession>A0ABQ9NPF7</accession>
<evidence type="ECO:0000256" key="4">
    <source>
        <dbReference type="SAM" id="MobiDB-lite"/>
    </source>
</evidence>
<dbReference type="InterPro" id="IPR043130">
    <property type="entry name" value="CDP-OH_PTrfase_TM_dom"/>
</dbReference>
<feature type="transmembrane region" description="Helical" evidence="5">
    <location>
        <begin position="475"/>
        <end position="499"/>
    </location>
</feature>
<organism evidence="6 7">
    <name type="scientific">Coniosporium apollinis</name>
    <dbReference type="NCBI Taxonomy" id="61459"/>
    <lineage>
        <taxon>Eukaryota</taxon>
        <taxon>Fungi</taxon>
        <taxon>Dikarya</taxon>
        <taxon>Ascomycota</taxon>
        <taxon>Pezizomycotina</taxon>
        <taxon>Dothideomycetes</taxon>
        <taxon>Dothideomycetes incertae sedis</taxon>
        <taxon>Coniosporium</taxon>
    </lineage>
</organism>
<dbReference type="InterPro" id="IPR000462">
    <property type="entry name" value="CDP-OH_P_trans"/>
</dbReference>
<feature type="region of interest" description="Disordered" evidence="4">
    <location>
        <begin position="207"/>
        <end position="235"/>
    </location>
</feature>
<keyword evidence="5" id="KW-0472">Membrane</keyword>